<keyword evidence="5" id="KW-1185">Reference proteome</keyword>
<feature type="compositionally biased region" description="Low complexity" evidence="1">
    <location>
        <begin position="374"/>
        <end position="403"/>
    </location>
</feature>
<feature type="compositionally biased region" description="Acidic residues" evidence="1">
    <location>
        <begin position="338"/>
        <end position="366"/>
    </location>
</feature>
<dbReference type="Gene3D" id="1.10.150.20">
    <property type="entry name" value="5' to 3' exonuclease, C-terminal subdomain"/>
    <property type="match status" value="2"/>
</dbReference>
<protein>
    <recommendedName>
        <fullName evidence="3">Helix-hairpin-helix DNA-binding motif class 1 domain-containing protein</fullName>
    </recommendedName>
</protein>
<keyword evidence="2" id="KW-0812">Transmembrane</keyword>
<feature type="region of interest" description="Disordered" evidence="1">
    <location>
        <begin position="321"/>
        <end position="424"/>
    </location>
</feature>
<dbReference type="SMART" id="SM00278">
    <property type="entry name" value="HhH1"/>
    <property type="match status" value="2"/>
</dbReference>
<feature type="domain" description="Helix-hairpin-helix DNA-binding motif class 1" evidence="3">
    <location>
        <begin position="244"/>
        <end position="263"/>
    </location>
</feature>
<dbReference type="EMBL" id="BMPI01000004">
    <property type="protein sequence ID" value="GGM11592.1"/>
    <property type="molecule type" value="Genomic_DNA"/>
</dbReference>
<dbReference type="AlphaFoldDB" id="A0A917WKW9"/>
<evidence type="ECO:0000259" key="3">
    <source>
        <dbReference type="SMART" id="SM00278"/>
    </source>
</evidence>
<dbReference type="InterPro" id="IPR003583">
    <property type="entry name" value="Hlx-hairpin-Hlx_DNA-bd_motif"/>
</dbReference>
<keyword evidence="2" id="KW-0472">Membrane</keyword>
<feature type="region of interest" description="Disordered" evidence="1">
    <location>
        <begin position="104"/>
        <end position="183"/>
    </location>
</feature>
<proteinExistence type="predicted"/>
<gene>
    <name evidence="4" type="ORF">GCM10007977_010940</name>
</gene>
<dbReference type="Proteomes" id="UP000642070">
    <property type="component" value="Unassembled WGS sequence"/>
</dbReference>
<feature type="compositionally biased region" description="Acidic residues" evidence="1">
    <location>
        <begin position="405"/>
        <end position="419"/>
    </location>
</feature>
<dbReference type="Pfam" id="PF14520">
    <property type="entry name" value="HHH_5"/>
    <property type="match status" value="2"/>
</dbReference>
<sequence>MAPSRENVSQRGSSNENRQVNVVSAALLLGNLVWKAARELPLHASVTFPRRPVVVWFTNQSLLLIALAFLLGLLVGYLWWGLRLRRVRSAESSLDAAPLAATAPAATAPAAEEPPATTSASTASDPTPTDTGSTPEPATEPVPAAFAAEPAAAEAPAAAAAEPVVAEEPPSDSPAAAEPVTGEPVTAEPVAAEAVVVPEAEPISAASAESIDAAEPVAAGTVVDEALVAEVESAFATEAPAPQDDLERIEGIGPKIAAALRAAGITTYAALADAERSTVEDALADANLRFAPSLGTWARQARLLADGDEAGFKELTDRLIAGREVTEKPSADGAAPEDAPEAEAPADLEPESIDDASTEPPVDDEATNAADAPVETSAEVSVDASVEAPVEAPAETAVNEPAESTVDEPAEAPVDDEAPTAENVSGGAPAAVIVPAQPVGGEELPVDDLKRIEGIGPKMSAALVAAGIRTFSQLAASDVDTLRAAIEAAGLRFAPSIVTWARQAQLLADGDEEGFADLTRRLVAGRDTGRS</sequence>
<evidence type="ECO:0000313" key="5">
    <source>
        <dbReference type="Proteomes" id="UP000642070"/>
    </source>
</evidence>
<evidence type="ECO:0000256" key="1">
    <source>
        <dbReference type="SAM" id="MobiDB-lite"/>
    </source>
</evidence>
<reference evidence="4" key="1">
    <citation type="journal article" date="2014" name="Int. J. Syst. Evol. Microbiol.">
        <title>Complete genome sequence of Corynebacterium casei LMG S-19264T (=DSM 44701T), isolated from a smear-ripened cheese.</title>
        <authorList>
            <consortium name="US DOE Joint Genome Institute (JGI-PGF)"/>
            <person name="Walter F."/>
            <person name="Albersmeier A."/>
            <person name="Kalinowski J."/>
            <person name="Ruckert C."/>
        </authorList>
    </citation>
    <scope>NUCLEOTIDE SEQUENCE</scope>
    <source>
        <strain evidence="4">JCM 19831</strain>
    </source>
</reference>
<accession>A0A917WKW9</accession>
<comment type="caution">
    <text evidence="4">The sequence shown here is derived from an EMBL/GenBank/DDBJ whole genome shotgun (WGS) entry which is preliminary data.</text>
</comment>
<feature type="domain" description="Helix-hairpin-helix DNA-binding motif class 1" evidence="3">
    <location>
        <begin position="447"/>
        <end position="466"/>
    </location>
</feature>
<feature type="transmembrane region" description="Helical" evidence="2">
    <location>
        <begin position="57"/>
        <end position="80"/>
    </location>
</feature>
<evidence type="ECO:0000313" key="4">
    <source>
        <dbReference type="EMBL" id="GGM11592.1"/>
    </source>
</evidence>
<dbReference type="GO" id="GO:0006281">
    <property type="term" value="P:DNA repair"/>
    <property type="evidence" value="ECO:0007669"/>
    <property type="project" value="InterPro"/>
</dbReference>
<feature type="compositionally biased region" description="Basic and acidic residues" evidence="1">
    <location>
        <begin position="321"/>
        <end position="330"/>
    </location>
</feature>
<keyword evidence="2" id="KW-1133">Transmembrane helix</keyword>
<organism evidence="4 5">
    <name type="scientific">Dactylosporangium sucinum</name>
    <dbReference type="NCBI Taxonomy" id="1424081"/>
    <lineage>
        <taxon>Bacteria</taxon>
        <taxon>Bacillati</taxon>
        <taxon>Actinomycetota</taxon>
        <taxon>Actinomycetes</taxon>
        <taxon>Micromonosporales</taxon>
        <taxon>Micromonosporaceae</taxon>
        <taxon>Dactylosporangium</taxon>
    </lineage>
</organism>
<name>A0A917WKW9_9ACTN</name>
<dbReference type="GO" id="GO:0003677">
    <property type="term" value="F:DNA binding"/>
    <property type="evidence" value="ECO:0007669"/>
    <property type="project" value="InterPro"/>
</dbReference>
<reference evidence="4" key="2">
    <citation type="submission" date="2020-09" db="EMBL/GenBank/DDBJ databases">
        <authorList>
            <person name="Sun Q."/>
            <person name="Ohkuma M."/>
        </authorList>
    </citation>
    <scope>NUCLEOTIDE SEQUENCE</scope>
    <source>
        <strain evidence="4">JCM 19831</strain>
    </source>
</reference>
<evidence type="ECO:0000256" key="2">
    <source>
        <dbReference type="SAM" id="Phobius"/>
    </source>
</evidence>